<comment type="similarity">
    <text evidence="1 3">Belongs to the TPP enzyme family.</text>
</comment>
<evidence type="ECO:0000259" key="6">
    <source>
        <dbReference type="Pfam" id="PF02776"/>
    </source>
</evidence>
<protein>
    <submittedName>
        <fullName evidence="7">Pyruvate oxidase</fullName>
        <ecNumber evidence="7">1.2.3.3</ecNumber>
    </submittedName>
</protein>
<dbReference type="InterPro" id="IPR047212">
    <property type="entry name" value="TPP_POXB-like"/>
</dbReference>
<dbReference type="Gene3D" id="3.40.50.1220">
    <property type="entry name" value="TPP-binding domain"/>
    <property type="match status" value="1"/>
</dbReference>
<dbReference type="InterPro" id="IPR012001">
    <property type="entry name" value="Thiamin_PyroP_enz_TPP-bd_dom"/>
</dbReference>
<dbReference type="EMBL" id="CP003179">
    <property type="protein sequence ID" value="AEW04585.1"/>
    <property type="molecule type" value="Genomic_DNA"/>
</dbReference>
<dbReference type="PANTHER" id="PTHR42981">
    <property type="entry name" value="PYRUVATE DEHYDROGENASE [UBIQUINONE]"/>
    <property type="match status" value="1"/>
</dbReference>
<dbReference type="AlphaFoldDB" id="G8TTZ4"/>
<dbReference type="SUPFAM" id="SSF52467">
    <property type="entry name" value="DHS-like NAD/FAD-binding domain"/>
    <property type="match status" value="1"/>
</dbReference>
<dbReference type="Pfam" id="PF02776">
    <property type="entry name" value="TPP_enzyme_N"/>
    <property type="match status" value="1"/>
</dbReference>
<gene>
    <name evidence="7" type="ordered locus">Sulac_1085</name>
</gene>
<feature type="domain" description="Thiamine pyrophosphate enzyme TPP-binding" evidence="5">
    <location>
        <begin position="382"/>
        <end position="527"/>
    </location>
</feature>
<dbReference type="InterPro" id="IPR029061">
    <property type="entry name" value="THDP-binding"/>
</dbReference>
<dbReference type="GO" id="GO:0030976">
    <property type="term" value="F:thiamine pyrophosphate binding"/>
    <property type="evidence" value="ECO:0007669"/>
    <property type="project" value="InterPro"/>
</dbReference>
<keyword evidence="2 3" id="KW-0786">Thiamine pyrophosphate</keyword>
<dbReference type="InterPro" id="IPR029035">
    <property type="entry name" value="DHS-like_NAD/FAD-binding_dom"/>
</dbReference>
<feature type="domain" description="Thiamine pyrophosphate enzyme central" evidence="4">
    <location>
        <begin position="191"/>
        <end position="319"/>
    </location>
</feature>
<reference evidence="8" key="1">
    <citation type="submission" date="2011-12" db="EMBL/GenBank/DDBJ databases">
        <title>The complete genome of chromosome of Sulfobacillus acidophilus DSM 10332.</title>
        <authorList>
            <person name="Lucas S."/>
            <person name="Han J."/>
            <person name="Lapidus A."/>
            <person name="Bruce D."/>
            <person name="Goodwin L."/>
            <person name="Pitluck S."/>
            <person name="Peters L."/>
            <person name="Kyrpides N."/>
            <person name="Mavromatis K."/>
            <person name="Ivanova N."/>
            <person name="Mikhailova N."/>
            <person name="Chertkov O."/>
            <person name="Saunders E."/>
            <person name="Detter J.C."/>
            <person name="Tapia R."/>
            <person name="Han C."/>
            <person name="Land M."/>
            <person name="Hauser L."/>
            <person name="Markowitz V."/>
            <person name="Cheng J.-F."/>
            <person name="Hugenholtz P."/>
            <person name="Woyke T."/>
            <person name="Wu D."/>
            <person name="Pukall R."/>
            <person name="Gehrich-Schroeter G."/>
            <person name="Schneider S."/>
            <person name="Klenk H.-P."/>
            <person name="Eisen J.A."/>
        </authorList>
    </citation>
    <scope>NUCLEOTIDE SEQUENCE [LARGE SCALE GENOMIC DNA]</scope>
    <source>
        <strain evidence="8">ATCC 700253 / DSM 10332 / NAL</strain>
    </source>
</reference>
<dbReference type="PATRIC" id="fig|679936.5.peg.1144"/>
<evidence type="ECO:0000256" key="3">
    <source>
        <dbReference type="RuleBase" id="RU362132"/>
    </source>
</evidence>
<organism evidence="7 8">
    <name type="scientific">Sulfobacillus acidophilus (strain ATCC 700253 / DSM 10332 / NAL)</name>
    <dbReference type="NCBI Taxonomy" id="679936"/>
    <lineage>
        <taxon>Bacteria</taxon>
        <taxon>Bacillati</taxon>
        <taxon>Bacillota</taxon>
        <taxon>Clostridia</taxon>
        <taxon>Eubacteriales</taxon>
        <taxon>Clostridiales Family XVII. Incertae Sedis</taxon>
        <taxon>Sulfobacillus</taxon>
    </lineage>
</organism>
<keyword evidence="8" id="KW-1185">Reference proteome</keyword>
<dbReference type="InterPro" id="IPR011766">
    <property type="entry name" value="TPP_enzyme_TPP-bd"/>
</dbReference>
<keyword evidence="7" id="KW-0670">Pyruvate</keyword>
<dbReference type="CDD" id="cd02014">
    <property type="entry name" value="TPP_POX"/>
    <property type="match status" value="1"/>
</dbReference>
<dbReference type="HOGENOM" id="CLU_013748_3_0_9"/>
<dbReference type="EC" id="1.2.3.3" evidence="7"/>
<evidence type="ECO:0000256" key="1">
    <source>
        <dbReference type="ARBA" id="ARBA00007812"/>
    </source>
</evidence>
<dbReference type="Pfam" id="PF02775">
    <property type="entry name" value="TPP_enzyme_C"/>
    <property type="match status" value="1"/>
</dbReference>
<dbReference type="InterPro" id="IPR047210">
    <property type="entry name" value="TPP_PYR_POXB-like"/>
</dbReference>
<dbReference type="FunFam" id="3.40.50.970:FF:000007">
    <property type="entry name" value="Acetolactate synthase"/>
    <property type="match status" value="1"/>
</dbReference>
<evidence type="ECO:0000259" key="4">
    <source>
        <dbReference type="Pfam" id="PF00205"/>
    </source>
</evidence>
<dbReference type="InterPro" id="IPR012000">
    <property type="entry name" value="Thiamin_PyroP_enz_cen_dom"/>
</dbReference>
<dbReference type="CDD" id="cd07039">
    <property type="entry name" value="TPP_PYR_POX"/>
    <property type="match status" value="1"/>
</dbReference>
<keyword evidence="7" id="KW-0560">Oxidoreductase</keyword>
<dbReference type="Proteomes" id="UP000005439">
    <property type="component" value="Chromosome"/>
</dbReference>
<dbReference type="InterPro" id="IPR047211">
    <property type="entry name" value="POXB-like"/>
</dbReference>
<name>G8TTZ4_SULAD</name>
<evidence type="ECO:0000313" key="7">
    <source>
        <dbReference type="EMBL" id="AEW04585.1"/>
    </source>
</evidence>
<proteinExistence type="inferred from homology"/>
<feature type="domain" description="Thiamine pyrophosphate enzyme N-terminal TPP-binding" evidence="6">
    <location>
        <begin position="4"/>
        <end position="119"/>
    </location>
</feature>
<dbReference type="KEGG" id="sap:Sulac_1085"/>
<dbReference type="PANTHER" id="PTHR42981:SF2">
    <property type="entry name" value="PYRUVATE DEHYDROGENASE [UBIQUINONE]"/>
    <property type="match status" value="1"/>
</dbReference>
<sequence>MAKTVADVLLDVLVEHGVEYIFGIPGDSIDPLLEPLRRDRRIRFVQVRHEETGAFMASAYAKKTGRLGVCLGTAGPGAIHLLNGLYDAKLDHAPVLALTGQVNLAHLGTDYFQEVDLLQLFANVSVYNHQVTHPAQISVMADQACRTALAKRGVSHLSFPYEVPLFKAEGPGQRYTVINRALDTVPVAELLEHAAQRIDRAERPVILAGKGARGSRQALLRLAERAQIPIVNTLPGKGVVPDTHPLALGGLGLLGAKPAHTAMEECDLCLLVGTSYPYLEFLPKHAQIIQLDWEASQIGKRHQVDLGLVGAAEPTLTELALRVSERPPSAWVRGLQHQRRHWIDRIQAEARRQNRPDRPIHPQWVADRLSRLVDANANLAIDVGNSLVWMARNFVIQDHGWLVSAWLGSMGFGLPAAMAAKIAQPERQSVAAVGDGGFTMLMGDFVTAVKYHWPITVVVFSNQRLGMIKFEQEVHGMPEFGTELVNPDFAQYAEAAGGQGFRVTRQEEVEEAIWQALHADVPTIVDIRTDPNEKPLPPRITWQQARGYAEAWFKETLGT</sequence>
<dbReference type="GO" id="GO:0000287">
    <property type="term" value="F:magnesium ion binding"/>
    <property type="evidence" value="ECO:0007669"/>
    <property type="project" value="InterPro"/>
</dbReference>
<evidence type="ECO:0000259" key="5">
    <source>
        <dbReference type="Pfam" id="PF02775"/>
    </source>
</evidence>
<dbReference type="Gene3D" id="3.40.50.970">
    <property type="match status" value="2"/>
</dbReference>
<dbReference type="Pfam" id="PF00205">
    <property type="entry name" value="TPP_enzyme_M"/>
    <property type="match status" value="1"/>
</dbReference>
<reference evidence="7 8" key="2">
    <citation type="journal article" date="2012" name="Stand. Genomic Sci.">
        <title>Complete genome sequence of the moderately thermophilic mineral-sulfide-oxidizing firmicute Sulfobacillus acidophilus type strain (NAL(T)).</title>
        <authorList>
            <person name="Anderson I."/>
            <person name="Chertkov O."/>
            <person name="Chen A."/>
            <person name="Saunders E."/>
            <person name="Lapidus A."/>
            <person name="Nolan M."/>
            <person name="Lucas S."/>
            <person name="Hammon N."/>
            <person name="Deshpande S."/>
            <person name="Cheng J.F."/>
            <person name="Han C."/>
            <person name="Tapia R."/>
            <person name="Goodwin L.A."/>
            <person name="Pitluck S."/>
            <person name="Liolios K."/>
            <person name="Pagani I."/>
            <person name="Ivanova N."/>
            <person name="Mikhailova N."/>
            <person name="Pati A."/>
            <person name="Palaniappan K."/>
            <person name="Land M."/>
            <person name="Pan C."/>
            <person name="Rohde M."/>
            <person name="Pukall R."/>
            <person name="Goker M."/>
            <person name="Detter J.C."/>
            <person name="Woyke T."/>
            <person name="Bristow J."/>
            <person name="Eisen J.A."/>
            <person name="Markowitz V."/>
            <person name="Hugenholtz P."/>
            <person name="Kyrpides N.C."/>
            <person name="Klenk H.P."/>
            <person name="Mavromatis K."/>
        </authorList>
    </citation>
    <scope>NUCLEOTIDE SEQUENCE [LARGE SCALE GENOMIC DNA]</scope>
    <source>
        <strain evidence="8">ATCC 700253 / DSM 10332 / NAL</strain>
    </source>
</reference>
<dbReference type="SUPFAM" id="SSF52518">
    <property type="entry name" value="Thiamin diphosphate-binding fold (THDP-binding)"/>
    <property type="match status" value="2"/>
</dbReference>
<evidence type="ECO:0000313" key="8">
    <source>
        <dbReference type="Proteomes" id="UP000005439"/>
    </source>
</evidence>
<accession>G8TTZ4</accession>
<dbReference type="GO" id="GO:0047112">
    <property type="term" value="F:pyruvate oxidase activity"/>
    <property type="evidence" value="ECO:0007669"/>
    <property type="project" value="UniProtKB-EC"/>
</dbReference>
<evidence type="ECO:0000256" key="2">
    <source>
        <dbReference type="ARBA" id="ARBA00023052"/>
    </source>
</evidence>
<dbReference type="STRING" id="679936.Sulac_1085"/>